<reference evidence="4" key="2">
    <citation type="journal article" date="2016" name="Fungal Biol.">
        <title>Ochratoxin A production by Penicillium thymicola.</title>
        <authorList>
            <person name="Nguyen H.D.T."/>
            <person name="McMullin D.R."/>
            <person name="Ponomareva E."/>
            <person name="Riley R."/>
            <person name="Pomraning K.R."/>
            <person name="Baker S.E."/>
            <person name="Seifert K.A."/>
        </authorList>
    </citation>
    <scope>NUCLEOTIDE SEQUENCE</scope>
    <source>
        <strain evidence="4">DAOM 180753</strain>
    </source>
</reference>
<sequence length="368" mass="41770">MGLKYLDLVAQKALKWKSSRPRDLAHSNSQAKMTGIFTYRHFSLGHISTLNGRVAVVTGGQAGIGKEITTQLLLHDIEKVIIIARSEDKYITACEEWGHRKGILLKNDTQVEFVKCDLGDIQDVKAAVEKIKQITDRIHILVCNAAISVQNEYKRSPQNIERVFATNCVGHQVLTTSLLPLLRNGVTPSNDARIVVTSSSFHFWCQRLDLDLLFSSSRVKWPALYDGIWRYGRSKLGNILFAKELSRRLLDDEDPASKQIYVNSFFPGNIVTDQWFGWDSYFGRFLGWLIRAAGSWLGQNLEDGAATALYLATSQEVREQNHRGQYFIPTGTLCEPSAISRDMKLARELWDWIDAQATEALGWDWQYQ</sequence>
<keyword evidence="3" id="KW-0560">Oxidoreductase</keyword>
<evidence type="ECO:0000256" key="3">
    <source>
        <dbReference type="ARBA" id="ARBA00023002"/>
    </source>
</evidence>
<dbReference type="GO" id="GO:0016491">
    <property type="term" value="F:oxidoreductase activity"/>
    <property type="evidence" value="ECO:0007669"/>
    <property type="project" value="UniProtKB-KW"/>
</dbReference>
<dbReference type="SUPFAM" id="SSF51735">
    <property type="entry name" value="NAD(P)-binding Rossmann-fold domains"/>
    <property type="match status" value="1"/>
</dbReference>
<dbReference type="PANTHER" id="PTHR24320">
    <property type="entry name" value="RETINOL DEHYDROGENASE"/>
    <property type="match status" value="1"/>
</dbReference>
<comment type="similarity">
    <text evidence="1">Belongs to the short-chain dehydrogenases/reductases (SDR) family.</text>
</comment>
<evidence type="ECO:0000313" key="4">
    <source>
        <dbReference type="EMBL" id="KAJ9489789.1"/>
    </source>
</evidence>
<gene>
    <name evidence="4" type="ORF">VN97_g3471</name>
</gene>
<keyword evidence="5" id="KW-1185">Reference proteome</keyword>
<reference evidence="4" key="1">
    <citation type="submission" date="2015-06" db="EMBL/GenBank/DDBJ databases">
        <authorList>
            <person name="Nguyen H."/>
        </authorList>
    </citation>
    <scope>NUCLEOTIDE SEQUENCE</scope>
    <source>
        <strain evidence="4">DAOM 180753</strain>
    </source>
</reference>
<evidence type="ECO:0000256" key="2">
    <source>
        <dbReference type="ARBA" id="ARBA00022857"/>
    </source>
</evidence>
<comment type="caution">
    <text evidence="4">The sequence shown here is derived from an EMBL/GenBank/DDBJ whole genome shotgun (WGS) entry which is preliminary data.</text>
</comment>
<protein>
    <submittedName>
        <fullName evidence="4">Uncharacterized protein</fullName>
    </submittedName>
</protein>
<dbReference type="AlphaFoldDB" id="A0AAI9TM76"/>
<dbReference type="PRINTS" id="PR00081">
    <property type="entry name" value="GDHRDH"/>
</dbReference>
<proteinExistence type="inferred from homology"/>
<name>A0AAI9TM76_PENTH</name>
<dbReference type="EMBL" id="LACB01000074">
    <property type="protein sequence ID" value="KAJ9489789.1"/>
    <property type="molecule type" value="Genomic_DNA"/>
</dbReference>
<evidence type="ECO:0000256" key="1">
    <source>
        <dbReference type="ARBA" id="ARBA00006484"/>
    </source>
</evidence>
<dbReference type="Gene3D" id="3.40.50.720">
    <property type="entry name" value="NAD(P)-binding Rossmann-like Domain"/>
    <property type="match status" value="1"/>
</dbReference>
<evidence type="ECO:0000313" key="5">
    <source>
        <dbReference type="Proteomes" id="UP001227192"/>
    </source>
</evidence>
<organism evidence="4 5">
    <name type="scientific">Penicillium thymicola</name>
    <dbReference type="NCBI Taxonomy" id="293382"/>
    <lineage>
        <taxon>Eukaryota</taxon>
        <taxon>Fungi</taxon>
        <taxon>Dikarya</taxon>
        <taxon>Ascomycota</taxon>
        <taxon>Pezizomycotina</taxon>
        <taxon>Eurotiomycetes</taxon>
        <taxon>Eurotiomycetidae</taxon>
        <taxon>Eurotiales</taxon>
        <taxon>Aspergillaceae</taxon>
        <taxon>Penicillium</taxon>
    </lineage>
</organism>
<dbReference type="InterPro" id="IPR036291">
    <property type="entry name" value="NAD(P)-bd_dom_sf"/>
</dbReference>
<dbReference type="PANTHER" id="PTHR24320:SF154">
    <property type="entry name" value="OXIDOREDUCTASE, SHORT-CHAIN DEHYDROGENASE_REDUCTASE FAMILY (AFU_ORTHOLOGUE AFUA_2G04560)"/>
    <property type="match status" value="1"/>
</dbReference>
<dbReference type="Proteomes" id="UP001227192">
    <property type="component" value="Unassembled WGS sequence"/>
</dbReference>
<keyword evidence="2" id="KW-0521">NADP</keyword>
<accession>A0AAI9TM76</accession>
<dbReference type="Pfam" id="PF00106">
    <property type="entry name" value="adh_short"/>
    <property type="match status" value="1"/>
</dbReference>
<dbReference type="InterPro" id="IPR002347">
    <property type="entry name" value="SDR_fam"/>
</dbReference>